<dbReference type="Gene3D" id="1.20.58.340">
    <property type="entry name" value="Magnesium transport protein CorA, transmembrane region"/>
    <property type="match status" value="1"/>
</dbReference>
<feature type="repeat" description="ANK" evidence="5">
    <location>
        <begin position="394"/>
        <end position="426"/>
    </location>
</feature>
<feature type="repeat" description="ANK" evidence="5">
    <location>
        <begin position="191"/>
        <end position="223"/>
    </location>
</feature>
<keyword evidence="3 7" id="KW-1133">Transmembrane helix</keyword>
<dbReference type="PANTHER" id="PTHR24121">
    <property type="entry name" value="NO MECHANORECEPTOR POTENTIAL C, ISOFORM D-RELATED"/>
    <property type="match status" value="1"/>
</dbReference>
<feature type="region of interest" description="Disordered" evidence="6">
    <location>
        <begin position="1"/>
        <end position="72"/>
    </location>
</feature>
<dbReference type="PROSITE" id="PS50297">
    <property type="entry name" value="ANK_REP_REGION"/>
    <property type="match status" value="4"/>
</dbReference>
<evidence type="ECO:0000313" key="8">
    <source>
        <dbReference type="EMBL" id="KAL2847200.1"/>
    </source>
</evidence>
<organism evidence="8 9">
    <name type="scientific">Aspergillus pseudoustus</name>
    <dbReference type="NCBI Taxonomy" id="1810923"/>
    <lineage>
        <taxon>Eukaryota</taxon>
        <taxon>Fungi</taxon>
        <taxon>Dikarya</taxon>
        <taxon>Ascomycota</taxon>
        <taxon>Pezizomycotina</taxon>
        <taxon>Eurotiomycetes</taxon>
        <taxon>Eurotiomycetidae</taxon>
        <taxon>Eurotiales</taxon>
        <taxon>Aspergillaceae</taxon>
        <taxon>Aspergillus</taxon>
        <taxon>Aspergillus subgen. Nidulantes</taxon>
    </lineage>
</organism>
<feature type="transmembrane region" description="Helical" evidence="7">
    <location>
        <begin position="1150"/>
        <end position="1172"/>
    </location>
</feature>
<feature type="repeat" description="ANK" evidence="5">
    <location>
        <begin position="123"/>
        <end position="155"/>
    </location>
</feature>
<evidence type="ECO:0000256" key="4">
    <source>
        <dbReference type="ARBA" id="ARBA00023136"/>
    </source>
</evidence>
<keyword evidence="4 7" id="KW-0472">Membrane</keyword>
<evidence type="ECO:0000256" key="3">
    <source>
        <dbReference type="ARBA" id="ARBA00022989"/>
    </source>
</evidence>
<dbReference type="InterPro" id="IPR036770">
    <property type="entry name" value="Ankyrin_rpt-contain_sf"/>
</dbReference>
<dbReference type="Proteomes" id="UP001610446">
    <property type="component" value="Unassembled WGS sequence"/>
</dbReference>
<dbReference type="Pfam" id="PF01544">
    <property type="entry name" value="CorA"/>
    <property type="match status" value="1"/>
</dbReference>
<dbReference type="SMART" id="SM00248">
    <property type="entry name" value="ANK"/>
    <property type="match status" value="8"/>
</dbReference>
<dbReference type="SUPFAM" id="SSF144083">
    <property type="entry name" value="Magnesium transport protein CorA, transmembrane region"/>
    <property type="match status" value="1"/>
</dbReference>
<comment type="caution">
    <text evidence="8">The sequence shown here is derived from an EMBL/GenBank/DDBJ whole genome shotgun (WGS) entry which is preliminary data.</text>
</comment>
<feature type="transmembrane region" description="Helical" evidence="7">
    <location>
        <begin position="1184"/>
        <end position="1211"/>
    </location>
</feature>
<feature type="compositionally biased region" description="Basic and acidic residues" evidence="6">
    <location>
        <begin position="51"/>
        <end position="63"/>
    </location>
</feature>
<evidence type="ECO:0008006" key="10">
    <source>
        <dbReference type="Google" id="ProtNLM"/>
    </source>
</evidence>
<gene>
    <name evidence="8" type="ORF">BJY01DRAFT_212848</name>
</gene>
<evidence type="ECO:0000256" key="5">
    <source>
        <dbReference type="PROSITE-ProRule" id="PRU00023"/>
    </source>
</evidence>
<accession>A0ABR4K4E5</accession>
<dbReference type="Gene3D" id="1.25.40.20">
    <property type="entry name" value="Ankyrin repeat-containing domain"/>
    <property type="match status" value="2"/>
</dbReference>
<protein>
    <recommendedName>
        <fullName evidence="10">Ankyrin repeat-containing domain protein</fullName>
    </recommendedName>
</protein>
<evidence type="ECO:0000256" key="7">
    <source>
        <dbReference type="SAM" id="Phobius"/>
    </source>
</evidence>
<feature type="compositionally biased region" description="Polar residues" evidence="6">
    <location>
        <begin position="22"/>
        <end position="40"/>
    </location>
</feature>
<dbReference type="PROSITE" id="PS50088">
    <property type="entry name" value="ANK_REPEAT"/>
    <property type="match status" value="4"/>
</dbReference>
<dbReference type="EMBL" id="JBFXLU010000058">
    <property type="protein sequence ID" value="KAL2847200.1"/>
    <property type="molecule type" value="Genomic_DNA"/>
</dbReference>
<evidence type="ECO:0000256" key="1">
    <source>
        <dbReference type="ARBA" id="ARBA00004141"/>
    </source>
</evidence>
<evidence type="ECO:0000256" key="2">
    <source>
        <dbReference type="ARBA" id="ARBA00022692"/>
    </source>
</evidence>
<keyword evidence="5" id="KW-0040">ANK repeat</keyword>
<reference evidence="8 9" key="1">
    <citation type="submission" date="2024-07" db="EMBL/GenBank/DDBJ databases">
        <title>Section-level genome sequencing and comparative genomics of Aspergillus sections Usti and Cavernicolus.</title>
        <authorList>
            <consortium name="Lawrence Berkeley National Laboratory"/>
            <person name="Nybo J.L."/>
            <person name="Vesth T.C."/>
            <person name="Theobald S."/>
            <person name="Frisvad J.C."/>
            <person name="Larsen T.O."/>
            <person name="Kjaerboelling I."/>
            <person name="Rothschild-Mancinelli K."/>
            <person name="Lyhne E.K."/>
            <person name="Kogle M.E."/>
            <person name="Barry K."/>
            <person name="Clum A."/>
            <person name="Na H."/>
            <person name="Ledsgaard L."/>
            <person name="Lin J."/>
            <person name="Lipzen A."/>
            <person name="Kuo A."/>
            <person name="Riley R."/>
            <person name="Mondo S."/>
            <person name="Labutti K."/>
            <person name="Haridas S."/>
            <person name="Pangalinan J."/>
            <person name="Salamov A.A."/>
            <person name="Simmons B.A."/>
            <person name="Magnuson J.K."/>
            <person name="Chen J."/>
            <person name="Drula E."/>
            <person name="Henrissat B."/>
            <person name="Wiebenga A."/>
            <person name="Lubbers R.J."/>
            <person name="Gomes A.C."/>
            <person name="Makela M.R."/>
            <person name="Stajich J."/>
            <person name="Grigoriev I.V."/>
            <person name="Mortensen U.H."/>
            <person name="De Vries R.P."/>
            <person name="Baker S.E."/>
            <person name="Andersen M.R."/>
        </authorList>
    </citation>
    <scope>NUCLEOTIDE SEQUENCE [LARGE SCALE GENOMIC DNA]</scope>
    <source>
        <strain evidence="8 9">CBS 123904</strain>
    </source>
</reference>
<keyword evidence="9" id="KW-1185">Reference proteome</keyword>
<feature type="repeat" description="ANK" evidence="5">
    <location>
        <begin position="157"/>
        <end position="189"/>
    </location>
</feature>
<dbReference type="InterPro" id="IPR002110">
    <property type="entry name" value="Ankyrin_rpt"/>
</dbReference>
<evidence type="ECO:0000313" key="9">
    <source>
        <dbReference type="Proteomes" id="UP001610446"/>
    </source>
</evidence>
<sequence length="1256" mass="141744">MDVSGGMASGHDTLVVDDSLSHDPSNIDGNENAPRNSKNVITEDEILNSSGHDDEGDKPHVSDGDSVSSNWTENSWQGKIAKAIHDDDPSRIEDLLPSEYLDKTFTFGFRSPHPAMEIHPTAETWTALLWAAAVGSTRVVSSLLERGADVFSQARWEGSTAFHIAAICGNMDILELLFKRYPDLLELTTTDGETALTLAAREGRLVVVEYLLARGADPTVTNLVQQTALHSISEQGHAHVCRALLSALLRDTDKGLASAITAVDRFGNTAFDQAVRLRRTDIVLQLLETPVYFPSFPFENVVVLSASSAQVIQVESLLLQWMDISQMDEVSRHWEAVLCWAILNGRESLIDLNSGIPLNREEASWVHIAAIGGHVHIMKRLLSNTLDIVSPARGGITPLHLAATYGRIDLIRHLIEELSQIHDKRRGREVVVLDAILMTTGDDRTVLECAILGGATKHKIAEVFLWEQIHKTLETQDNLFSSYPQKIIQILELAAKYDPPGREENLHRLFHLMSLRTGAPAIPNMDLESTPKALHRAVYYQEPRVVWWLLTNGAYFAEKDLKRGIEINHHIQTYLTTNIGRETNSVIRELLANPPPIRKHYVLSDGDGLPPFEFQAEDYGDRQATVVDFYMRDHHLNFRMKRHPARDIIYGEGPQNLMDSGDYRDVEALKARLQTLNLDYPNLDLVQGSSFPTLLRDAKWKKDHLLRWFHFPHNDELMVRMSRDRGIKATDHRTFAQSVLETCIQVPAGGKKFSMKPQCVRKWLGFPKTKGRARHIPRREIIASDEFDMTKHQQSIVSLYMPYISWAASPPKQPETELNHKPRMPDAVPEHTPITLDQYYYVSLDDTAERDMDQVMGRHMRRQIWHAHEAQTSSPFGEGRSPDNDAVVLRWKHPKARQEGVVSPGDETLHPLLVVGQLWLWILDEETIITCTSKEPRHADSSFLQRVLDRLSAPQTKYSVRSAESMVELIASTAVNSFNTKQIPVLQDKVSPLEVFRGAIWFVRSSEAEGFKKFQASFNDQGGMAGVSQRPWGRDDGKENEYLNIAPEIGLLVEIKDICDELNILKSLVEDQEDVWRQASEVLGNGDRATFTHSMPSELKGYIMGMIQDAEVVQKAVYTLLDLKQKQASPTEAKFARQQAEDTAKQTDTIVVFTVVTIVFLPLSFLTSLFALNISNFPHEGDQLAYKGWWIFPILFGVSVVVSGFFMTIAFQANSLKMHLANGWRHLKTETKKKVVLRRSQSMTGETHGDRRRSYV</sequence>
<dbReference type="SUPFAM" id="SSF48403">
    <property type="entry name" value="Ankyrin repeat"/>
    <property type="match status" value="2"/>
</dbReference>
<proteinExistence type="predicted"/>
<dbReference type="Pfam" id="PF12796">
    <property type="entry name" value="Ank_2"/>
    <property type="match status" value="2"/>
</dbReference>
<name>A0ABR4K4E5_9EURO</name>
<keyword evidence="2 7" id="KW-0812">Transmembrane</keyword>
<comment type="subcellular location">
    <subcellularLocation>
        <location evidence="1">Membrane</location>
        <topology evidence="1">Multi-pass membrane protein</topology>
    </subcellularLocation>
</comment>
<dbReference type="InterPro" id="IPR045863">
    <property type="entry name" value="CorA_TM1_TM2"/>
</dbReference>
<evidence type="ECO:0000256" key="6">
    <source>
        <dbReference type="SAM" id="MobiDB-lite"/>
    </source>
</evidence>
<dbReference type="InterPro" id="IPR002523">
    <property type="entry name" value="MgTranspt_CorA/ZnTranspt_ZntB"/>
</dbReference>
<dbReference type="PANTHER" id="PTHR24121:SF23">
    <property type="entry name" value="NO MECHANORECEPTOR POTENTIAL C, ISOFORM H"/>
    <property type="match status" value="1"/>
</dbReference>